<feature type="domain" description="Protein kinase" evidence="5">
    <location>
        <begin position="127"/>
        <end position="385"/>
    </location>
</feature>
<name>A0A815VVF2_9BILA</name>
<dbReference type="AlphaFoldDB" id="A0A815VVF2"/>
<dbReference type="CDD" id="cd00192">
    <property type="entry name" value="PTKc"/>
    <property type="match status" value="1"/>
</dbReference>
<dbReference type="InterPro" id="IPR050198">
    <property type="entry name" value="Non-receptor_tyrosine_kinases"/>
</dbReference>
<comment type="caution">
    <text evidence="6">The sequence shown here is derived from an EMBL/GenBank/DDBJ whole genome shotgun (WGS) entry which is preliminary data.</text>
</comment>
<sequence>MKCKEVMSQILFDTMPSWLKYHDEKDTRAVRKVYSIGDLSYMNDHEQFSSNMSKSQFEKLKSHIGSSSNLTSNNSTTLTSTFGKLLARKLTQRTVRNITKSTNDLNSNYEWYNSSMIDKYMIRKENIQYVERIGEGRFGIVFKGLYRTKQNELLAVAIKKFNSEFNYDNILKEIYIFQDIKHPHIVQLIGIVLDSDNSIMFINEYAHGKSLYECLISTNAKSEYSLELLLEYLKQIASAMSYLEKKSLVHQNLSCRNFLLFKQSLVKLSDLGCCHSDIPTRGRFKLPVAWMSPEAISYCCFTTASDVFSFGVSMWECYTYGQLPWKGLTNEEIEDAINAPNHQRLSRPAYATSELYQIMLHCWKYEPCERPTFSQLEKTLREIEFKQVRWKENNNHKSINLPDGFLSIESCRCGPLTILDRCLRVSPICSSSTTDDFLQCVSVDGQIGYVYNIDVEPLHIISFSKQNITAAAATTHSASSTMNYIFHRKTGIKRNATKSKPKQISKDMISSPKSDFVHAYHIEATVKENYDTPCIADVKQEDVAIEQALSNQQTSSLFDEVMQAFTEIYSESESSTILAQDSVLLRSSSPIRNFQSSPVNMNQYPSDDVTDSNNLSPSLACYLAELKIGASNEKSGRLNGDLSEPVKPTYKMLTNRRINNSSCSSSTHDERSSSSSYNQEKSDSHSHYSSLSTDNDDNRSILSSNSRASSIKKTNLEQSITGKPLPPPPDLSSLGSKLTTATVKHILELPASFTPNKYRTKSMNNDYNLSKPYFQSDYTFSPRRSTSKFAFFVF</sequence>
<evidence type="ECO:0000313" key="6">
    <source>
        <dbReference type="EMBL" id="CAF1537826.1"/>
    </source>
</evidence>
<feature type="region of interest" description="Disordered" evidence="4">
    <location>
        <begin position="652"/>
        <end position="735"/>
    </location>
</feature>
<dbReference type="PROSITE" id="PS00107">
    <property type="entry name" value="PROTEIN_KINASE_ATP"/>
    <property type="match status" value="1"/>
</dbReference>
<dbReference type="SUPFAM" id="SSF56112">
    <property type="entry name" value="Protein kinase-like (PK-like)"/>
    <property type="match status" value="1"/>
</dbReference>
<protein>
    <recommendedName>
        <fullName evidence="5">Protein kinase domain-containing protein</fullName>
    </recommendedName>
</protein>
<reference evidence="6" key="1">
    <citation type="submission" date="2021-02" db="EMBL/GenBank/DDBJ databases">
        <authorList>
            <person name="Nowell W R."/>
        </authorList>
    </citation>
    <scope>NUCLEOTIDE SEQUENCE</scope>
</reference>
<dbReference type="PROSITE" id="PS50011">
    <property type="entry name" value="PROTEIN_KINASE_DOM"/>
    <property type="match status" value="1"/>
</dbReference>
<dbReference type="Proteomes" id="UP000663834">
    <property type="component" value="Unassembled WGS sequence"/>
</dbReference>
<keyword evidence="2 3" id="KW-0067">ATP-binding</keyword>
<evidence type="ECO:0000256" key="4">
    <source>
        <dbReference type="SAM" id="MobiDB-lite"/>
    </source>
</evidence>
<dbReference type="OrthoDB" id="4062651at2759"/>
<dbReference type="PRINTS" id="PR00109">
    <property type="entry name" value="TYRKINASE"/>
</dbReference>
<evidence type="ECO:0000259" key="5">
    <source>
        <dbReference type="PROSITE" id="PS50011"/>
    </source>
</evidence>
<feature type="compositionally biased region" description="Polar residues" evidence="4">
    <location>
        <begin position="712"/>
        <end position="721"/>
    </location>
</feature>
<feature type="region of interest" description="Disordered" evidence="4">
    <location>
        <begin position="592"/>
        <end position="612"/>
    </location>
</feature>
<evidence type="ECO:0000256" key="3">
    <source>
        <dbReference type="PROSITE-ProRule" id="PRU10141"/>
    </source>
</evidence>
<dbReference type="InterPro" id="IPR001245">
    <property type="entry name" value="Ser-Thr/Tyr_kinase_cat_dom"/>
</dbReference>
<dbReference type="InterPro" id="IPR011009">
    <property type="entry name" value="Kinase-like_dom_sf"/>
</dbReference>
<evidence type="ECO:0000256" key="2">
    <source>
        <dbReference type="ARBA" id="ARBA00022840"/>
    </source>
</evidence>
<evidence type="ECO:0000256" key="1">
    <source>
        <dbReference type="ARBA" id="ARBA00022741"/>
    </source>
</evidence>
<dbReference type="EMBL" id="CAJNOW010008471">
    <property type="protein sequence ID" value="CAF1537826.1"/>
    <property type="molecule type" value="Genomic_DNA"/>
</dbReference>
<dbReference type="InterPro" id="IPR017441">
    <property type="entry name" value="Protein_kinase_ATP_BS"/>
</dbReference>
<accession>A0A815VVF2</accession>
<dbReference type="PANTHER" id="PTHR24418">
    <property type="entry name" value="TYROSINE-PROTEIN KINASE"/>
    <property type="match status" value="1"/>
</dbReference>
<organism evidence="6 7">
    <name type="scientific">Rotaria magnacalcarata</name>
    <dbReference type="NCBI Taxonomy" id="392030"/>
    <lineage>
        <taxon>Eukaryota</taxon>
        <taxon>Metazoa</taxon>
        <taxon>Spiralia</taxon>
        <taxon>Gnathifera</taxon>
        <taxon>Rotifera</taxon>
        <taxon>Eurotatoria</taxon>
        <taxon>Bdelloidea</taxon>
        <taxon>Philodinida</taxon>
        <taxon>Philodinidae</taxon>
        <taxon>Rotaria</taxon>
    </lineage>
</organism>
<dbReference type="GO" id="GO:0005524">
    <property type="term" value="F:ATP binding"/>
    <property type="evidence" value="ECO:0007669"/>
    <property type="project" value="UniProtKB-UniRule"/>
</dbReference>
<dbReference type="GO" id="GO:0004672">
    <property type="term" value="F:protein kinase activity"/>
    <property type="evidence" value="ECO:0007669"/>
    <property type="project" value="InterPro"/>
</dbReference>
<dbReference type="Gene3D" id="1.10.510.10">
    <property type="entry name" value="Transferase(Phosphotransferase) domain 1"/>
    <property type="match status" value="1"/>
</dbReference>
<feature type="compositionally biased region" description="Low complexity" evidence="4">
    <location>
        <begin position="700"/>
        <end position="711"/>
    </location>
</feature>
<gene>
    <name evidence="6" type="ORF">KQP761_LOCUS16750</name>
</gene>
<proteinExistence type="predicted"/>
<evidence type="ECO:0000313" key="7">
    <source>
        <dbReference type="Proteomes" id="UP000663834"/>
    </source>
</evidence>
<dbReference type="InterPro" id="IPR000719">
    <property type="entry name" value="Prot_kinase_dom"/>
</dbReference>
<keyword evidence="1 3" id="KW-0547">Nucleotide-binding</keyword>
<feature type="binding site" evidence="3">
    <location>
        <position position="160"/>
    </location>
    <ligand>
        <name>ATP</name>
        <dbReference type="ChEBI" id="CHEBI:30616"/>
    </ligand>
</feature>
<dbReference type="Pfam" id="PF07714">
    <property type="entry name" value="PK_Tyr_Ser-Thr"/>
    <property type="match status" value="1"/>
</dbReference>